<dbReference type="FunFam" id="1.25.40.180:FF:000012">
    <property type="entry name" value="Ccr4-Not transcription complex subunit"/>
    <property type="match status" value="1"/>
</dbReference>
<dbReference type="InterPro" id="IPR032193">
    <property type="entry name" value="CNOT1_TTP_bind"/>
</dbReference>
<name>A0AAP0DSR8_9ASTR</name>
<dbReference type="FunFam" id="1.25.40.800:FF:000001">
    <property type="entry name" value="CCR4-NOT transcription complex subunit 1"/>
    <property type="match status" value="1"/>
</dbReference>
<evidence type="ECO:0000259" key="12">
    <source>
        <dbReference type="Pfam" id="PF25097"/>
    </source>
</evidence>
<feature type="region of interest" description="Disordered" evidence="6">
    <location>
        <begin position="1631"/>
        <end position="1651"/>
    </location>
</feature>
<dbReference type="GO" id="GO:0000289">
    <property type="term" value="P:nuclear-transcribed mRNA poly(A) tail shortening"/>
    <property type="evidence" value="ECO:0007669"/>
    <property type="project" value="UniProtKB-ARBA"/>
</dbReference>
<keyword evidence="3" id="KW-0805">Transcription regulation</keyword>
<evidence type="ECO:0000259" key="10">
    <source>
        <dbReference type="Pfam" id="PF16417"/>
    </source>
</evidence>
<dbReference type="GO" id="GO:0005634">
    <property type="term" value="C:nucleus"/>
    <property type="evidence" value="ECO:0007669"/>
    <property type="project" value="UniProtKB-SubCell"/>
</dbReference>
<dbReference type="Pfam" id="PF25097">
    <property type="entry name" value="ARM_Cnot1"/>
    <property type="match status" value="1"/>
</dbReference>
<comment type="caution">
    <text evidence="13">The sequence shown here is derived from an EMBL/GenBank/DDBJ whole genome shotgun (WGS) entry which is preliminary data.</text>
</comment>
<dbReference type="Pfam" id="PF16417">
    <property type="entry name" value="CNOT1_TTP_bind"/>
    <property type="match status" value="1"/>
</dbReference>
<dbReference type="Pfam" id="PF12842">
    <property type="entry name" value="DUF3819"/>
    <property type="match status" value="1"/>
</dbReference>
<evidence type="ECO:0000256" key="2">
    <source>
        <dbReference type="ARBA" id="ARBA00022491"/>
    </source>
</evidence>
<feature type="compositionally biased region" description="Low complexity" evidence="6">
    <location>
        <begin position="1516"/>
        <end position="1527"/>
    </location>
</feature>
<dbReference type="GO" id="GO:0000932">
    <property type="term" value="C:P-body"/>
    <property type="evidence" value="ECO:0007669"/>
    <property type="project" value="TreeGrafter"/>
</dbReference>
<feature type="region of interest" description="Disordered" evidence="6">
    <location>
        <begin position="819"/>
        <end position="874"/>
    </location>
</feature>
<dbReference type="GO" id="GO:0060090">
    <property type="term" value="F:molecular adaptor activity"/>
    <property type="evidence" value="ECO:0007669"/>
    <property type="project" value="TreeGrafter"/>
</dbReference>
<evidence type="ECO:0000313" key="13">
    <source>
        <dbReference type="EMBL" id="KAK9076478.1"/>
    </source>
</evidence>
<dbReference type="InterPro" id="IPR038535">
    <property type="entry name" value="CNOT1_TTP_bind_sf"/>
</dbReference>
<dbReference type="InterPro" id="IPR007196">
    <property type="entry name" value="CCR4-Not_Not1_C"/>
</dbReference>
<feature type="domain" description="CCR4-NOT transcription complex subunit 1 HEAT repeat" evidence="11">
    <location>
        <begin position="484"/>
        <end position="620"/>
    </location>
</feature>
<gene>
    <name evidence="13" type="ORF">SSX86_004812</name>
</gene>
<evidence type="ECO:0000259" key="11">
    <source>
        <dbReference type="Pfam" id="PF16418"/>
    </source>
</evidence>
<dbReference type="InterPro" id="IPR024557">
    <property type="entry name" value="CNOT1_dom_4"/>
</dbReference>
<keyword evidence="14" id="KW-1185">Reference proteome</keyword>
<feature type="region of interest" description="Disordered" evidence="6">
    <location>
        <begin position="1516"/>
        <end position="1549"/>
    </location>
</feature>
<evidence type="ECO:0000259" key="9">
    <source>
        <dbReference type="Pfam" id="PF16415"/>
    </source>
</evidence>
<dbReference type="FunFam" id="1.25.40.840:FF:000003">
    <property type="entry name" value="Transcription regulator"/>
    <property type="match status" value="1"/>
</dbReference>
<dbReference type="InterPro" id="IPR055454">
    <property type="entry name" value="CNOT1-like_NOT1_connector"/>
</dbReference>
<feature type="domain" description="CCR4-NOT transcription complex subunit 1 CAF1-binding" evidence="9">
    <location>
        <begin position="980"/>
        <end position="1199"/>
    </location>
</feature>
<dbReference type="PANTHER" id="PTHR13162">
    <property type="entry name" value="CCR4-NOT TRANSCRIPTION COMPLEX"/>
    <property type="match status" value="1"/>
</dbReference>
<proteinExistence type="predicted"/>
<dbReference type="FunFam" id="1.25.40.790:FF:000002">
    <property type="entry name" value="Transcription regulator"/>
    <property type="match status" value="1"/>
</dbReference>
<dbReference type="EMBL" id="JBCNJP010000007">
    <property type="protein sequence ID" value="KAK9076478.1"/>
    <property type="molecule type" value="Genomic_DNA"/>
</dbReference>
<feature type="domain" description="CCR4-NOT transcription complex subunit 1-like NOT1 connector" evidence="12">
    <location>
        <begin position="1667"/>
        <end position="1843"/>
    </location>
</feature>
<evidence type="ECO:0000256" key="4">
    <source>
        <dbReference type="ARBA" id="ARBA00023163"/>
    </source>
</evidence>
<feature type="compositionally biased region" description="Low complexity" evidence="6">
    <location>
        <begin position="1584"/>
        <end position="1593"/>
    </location>
</feature>
<dbReference type="InterPro" id="IPR040398">
    <property type="entry name" value="Not1"/>
</dbReference>
<protein>
    <recommendedName>
        <fullName evidence="15">CCR4-NOT transcription complex subunit 1</fullName>
    </recommendedName>
</protein>
<evidence type="ECO:0000313" key="14">
    <source>
        <dbReference type="Proteomes" id="UP001408789"/>
    </source>
</evidence>
<evidence type="ECO:0000256" key="3">
    <source>
        <dbReference type="ARBA" id="ARBA00023015"/>
    </source>
</evidence>
<evidence type="ECO:0008006" key="15">
    <source>
        <dbReference type="Google" id="ProtNLM"/>
    </source>
</evidence>
<evidence type="ECO:0000259" key="8">
    <source>
        <dbReference type="Pfam" id="PF12842"/>
    </source>
</evidence>
<feature type="compositionally biased region" description="Low complexity" evidence="6">
    <location>
        <begin position="856"/>
        <end position="869"/>
    </location>
</feature>
<feature type="domain" description="CCR4-NOT transcription complex subunit 1 TTP binding" evidence="10">
    <location>
        <begin position="649"/>
        <end position="820"/>
    </location>
</feature>
<dbReference type="Pfam" id="PF16418">
    <property type="entry name" value="CNOT1_HEAT"/>
    <property type="match status" value="1"/>
</dbReference>
<dbReference type="Gene3D" id="1.25.40.800">
    <property type="match status" value="1"/>
</dbReference>
<evidence type="ECO:0000256" key="6">
    <source>
        <dbReference type="SAM" id="MobiDB-lite"/>
    </source>
</evidence>
<feature type="region of interest" description="Disordered" evidence="6">
    <location>
        <begin position="1568"/>
        <end position="1598"/>
    </location>
</feature>
<keyword evidence="5" id="KW-0539">Nucleus</keyword>
<keyword evidence="4" id="KW-0804">Transcription</keyword>
<evidence type="ECO:0000256" key="5">
    <source>
        <dbReference type="ARBA" id="ARBA00023242"/>
    </source>
</evidence>
<reference evidence="13 14" key="1">
    <citation type="submission" date="2024-04" db="EMBL/GenBank/DDBJ databases">
        <title>The reference genome of an endangered Asteraceae, Deinandra increscens subsp. villosa, native to the Central Coast of California.</title>
        <authorList>
            <person name="Guilliams M."/>
            <person name="Hasenstab-Lehman K."/>
            <person name="Meyer R."/>
            <person name="Mcevoy S."/>
        </authorList>
    </citation>
    <scope>NUCLEOTIDE SEQUENCE [LARGE SCALE GENOMIC DNA]</scope>
    <source>
        <tissue evidence="13">Leaf</tissue>
    </source>
</reference>
<dbReference type="Gene3D" id="1.25.40.840">
    <property type="entry name" value="CCR4-NOT transcription complex subunit 1 TTP binding domain"/>
    <property type="match status" value="1"/>
</dbReference>
<dbReference type="Pfam" id="PF16415">
    <property type="entry name" value="CNOT1_CAF1_bind"/>
    <property type="match status" value="1"/>
</dbReference>
<dbReference type="InterPro" id="IPR032194">
    <property type="entry name" value="CNOT1_HEAT"/>
</dbReference>
<evidence type="ECO:0000259" key="7">
    <source>
        <dbReference type="Pfam" id="PF04054"/>
    </source>
</evidence>
<dbReference type="Gene3D" id="1.25.40.790">
    <property type="match status" value="1"/>
</dbReference>
<dbReference type="Gene3D" id="1.25.40.180">
    <property type="match status" value="1"/>
</dbReference>
<sequence length="2423" mass="269587">MIPLAQRLSTEIRLLLESLNESNYDTVLRELSQYVDYGTEGNILLLGTCLDHFNVYEKDLTSTHVEPVVASLFRKLLEKPQFSYVFLMSVRPTFITEKFLVNLSVALQLTAYEKLGFGLALTDSDNNDIRMAGRNFCMRQIEEFCATNAPLPTTDYVQDVLLFLNKSEVLSKHVDSFMQLLSLVQFDKDSGFILAPLLSDDFHDSKLSSYMDFLNEGNENEFDAILAEMEREMNMADMLKELGYKCTLDVSLCKDLLSSFSPLTEVTVARILGTIIRSDAGLQDHENAVSTFYSAVGRGTLSDMSSLNSWNTDVLIESIKQLAPGIRWTTVIENLDHEGFYVPDETAFSLLISCYRQASQDPFPLDAVVGNVWRNTEGQLSFLKYAVSVPPEVFTFAHCKRQLANVDAVNSHKYQPGPANHAWLCLDLLEVLCQLAERGLVKSVRSLLEYPLRHCPELLLFGIAHVNTPYNFLQLEVSLAVVPVIFKDASVGGVLLHLWHVNPPLFLRVLNDAFNMDSDNITRVLDLCQELKIISSVLDMVPMSLGIRLASLASRKELLDLEKWLSSNLTTYKDTFFEECLQFLKELDFAAQESSNRLHNPGNIWSLYMETTPVFSKVLQAHTNLLSSNQLSKEMERLHLVVTNNSLRMRNNGGPDSSTSEAYADDIETEVNSYFQQMFSTQLTVDEMVQMLARFKESSEKREQSIFECMIANLFEEYKFFNRYPDRQLKLAAVLIGLLIKNQLVTHLTLGIALRAVLDALRKPTDSKMFVFGTKALEKFVDRLIEWPQYCQHILQISHLRGTHPELVAFIERALARNSSGHPESDAGYNPSSDQHHNSIPQPNTEVSGSSFPLVGSGSSHLGSQMSSSIQLQQRNQSYLDERYRASVTSSNYMKPNLATAVQVSVALANEPINIPKATVALANEPVNIPKPQSVVSSSAALASTPAFVRPSRAGTSARFGSALNIETLVAAAERRETPIEAPPSEIQDKISFIINNLSAANIEVKAKEFTEVLKEQYYAWFAQYMVMKRASIEPNFHDLYLKFLEKANSKSLNREIVQATYENCKVLLGSELIKSSSEERSLLKNLGGWLGKITIGRNHVLRAKEIDPKALIIEAYEKGLMIAVIPFTSKILESCSNSLAYQPPNPWTMGVLGLIAEIYAMPNLKMNLKFEIEVLFKNLSVDLKEVTASSLLIDRVREVEGNPDFSNKDVGLAQQPMVGEVKSNLISALNQVELPVEVGSSSHPVGHSRILSQYAAAPHHLPAVTLSEDEKMAALGLTDKLPSVQGLVQAQLPFPVGQLPSSSMDQEVIINPKLQTLGLHMHFKSVLGISMELAIKEIVSSIVQRSVSIATQTTKELVLKDYAMESDESRIRSAAHLMVASLAGSLAHVTCKEPLRGSISSQLRNNLQARVNIASELLEHAVQLVTNDNLDLGCAFIEQAATERAVQTIDSELAPQLSLRRKHRDGVGPAYFDTSLYTQGYVGVLPEALRPKPGRLSHSQQRVYEDFVRLPWQNQSNQNSNSVSLGPSPPPGSGALHRGYSSGSGSVSVSGQLNPGIFSSGINAVSQSMDSEDMEPTSVKLLSGSSVHSTVGGSMGQHNFEGVPSSFSSVLAPELHIPESSSVSKELGVYAQPLPSPSPSDRISTPADPPLTTKDALDKYQFISEELESLIAKDAKEAEIQSIVAEVPGMILKCISRDEAALAVAQKVFQGLYENAANAAHVNAHLAMLTAIRDVSKLVFNQLTSWVIYSDEDRKFNKDITIGLVRRELLNLAEYNTHMAKLLDAGKNKVATEFAISLIQTLVAGDARVISELPNVVDVLAKVATRPDAPEALQQLVEIARNPAAGLPAGKDDFIRQQKEKKVSNHPVVSRDDTGVLESSELDPVAFQEQVSLLFAEWYRIYELPGVNDQLSARFVLQLQQNGLLKADDTSDRFFRRLLDIAVSHCISSEGAVQSHQQTQTLSFLAIDMYASLVFSILKFSADHGLSKLALLSKVLAVTVRFIQKDAEDKKVSFNPRPYFRLFIDWLLDLSTLEPVFEGSNFQVLTALATSFHALQPLKVPAFSFVWLELVSHRSFMPKLLTGNAQKGWPYFQRLLLDLFQFMEPFLRNAELAEPVRFLYKGTLRVLLVLLHDFPEFLCDYHFSFCDIIPPSCIQMRNIVLSAFPRNMRLPDPSTPNLKIDLLAEISQSPRILSEVDAVLKAKQMKNDVDEYLKTRPQGTTFLAELKQKLLLSPSEAARAGTRYNVPLMNSLVLYVGIQAIQQQQARTPHGQSMASNASLALFLVGAALDIFQTLIMELETEGRYLFLNAVANQLRYPNNHTHYFSFILLYLFSESNQEAIQEQITRVLLERLIVNRPHPWGLLITFIELIKNPRYNFWSRSFTRCAPEIEKLFESVSRSCGGPKPVEDGVVGGGGISDTMH</sequence>
<feature type="domain" description="CCR4-Not complex component Not1 C-terminal" evidence="7">
    <location>
        <begin position="2030"/>
        <end position="2398"/>
    </location>
</feature>
<dbReference type="InterPro" id="IPR032191">
    <property type="entry name" value="CNOT1_CAF1_bind"/>
</dbReference>
<organism evidence="13 14">
    <name type="scientific">Deinandra increscens subsp. villosa</name>
    <dbReference type="NCBI Taxonomy" id="3103831"/>
    <lineage>
        <taxon>Eukaryota</taxon>
        <taxon>Viridiplantae</taxon>
        <taxon>Streptophyta</taxon>
        <taxon>Embryophyta</taxon>
        <taxon>Tracheophyta</taxon>
        <taxon>Spermatophyta</taxon>
        <taxon>Magnoliopsida</taxon>
        <taxon>eudicotyledons</taxon>
        <taxon>Gunneridae</taxon>
        <taxon>Pentapetalae</taxon>
        <taxon>asterids</taxon>
        <taxon>campanulids</taxon>
        <taxon>Asterales</taxon>
        <taxon>Asteraceae</taxon>
        <taxon>Asteroideae</taxon>
        <taxon>Heliantheae alliance</taxon>
        <taxon>Madieae</taxon>
        <taxon>Madiinae</taxon>
        <taxon>Deinandra</taxon>
    </lineage>
</organism>
<evidence type="ECO:0000256" key="1">
    <source>
        <dbReference type="ARBA" id="ARBA00004123"/>
    </source>
</evidence>
<dbReference type="GO" id="GO:0030015">
    <property type="term" value="C:CCR4-NOT core complex"/>
    <property type="evidence" value="ECO:0007669"/>
    <property type="project" value="InterPro"/>
</dbReference>
<keyword evidence="2" id="KW-0678">Repressor</keyword>
<dbReference type="Proteomes" id="UP001408789">
    <property type="component" value="Unassembled WGS sequence"/>
</dbReference>
<feature type="compositionally biased region" description="Polar residues" evidence="6">
    <location>
        <begin position="830"/>
        <end position="851"/>
    </location>
</feature>
<dbReference type="PANTHER" id="PTHR13162:SF8">
    <property type="entry name" value="CCR4-NOT TRANSCRIPTION COMPLEX SUBUNIT 1"/>
    <property type="match status" value="1"/>
</dbReference>
<comment type="subcellular location">
    <subcellularLocation>
        <location evidence="1">Nucleus</location>
    </subcellularLocation>
</comment>
<feature type="domain" description="CCR4-NOT transcription complex subunit 1" evidence="8">
    <location>
        <begin position="1323"/>
        <end position="1465"/>
    </location>
</feature>
<dbReference type="CDD" id="cd20710">
    <property type="entry name" value="NOT1_connector"/>
    <property type="match status" value="1"/>
</dbReference>
<dbReference type="Pfam" id="PF04054">
    <property type="entry name" value="Not1"/>
    <property type="match status" value="1"/>
</dbReference>
<accession>A0AAP0DSR8</accession>
<dbReference type="GO" id="GO:0017148">
    <property type="term" value="P:negative regulation of translation"/>
    <property type="evidence" value="ECO:0007669"/>
    <property type="project" value="InterPro"/>
</dbReference>